<organism evidence="2 3">
    <name type="scientific">Blattamonas nauphoetae</name>
    <dbReference type="NCBI Taxonomy" id="2049346"/>
    <lineage>
        <taxon>Eukaryota</taxon>
        <taxon>Metamonada</taxon>
        <taxon>Preaxostyla</taxon>
        <taxon>Oxymonadida</taxon>
        <taxon>Blattamonas</taxon>
    </lineage>
</organism>
<evidence type="ECO:0000313" key="2">
    <source>
        <dbReference type="EMBL" id="KAK2962707.1"/>
    </source>
</evidence>
<gene>
    <name evidence="2" type="ORF">BLNAU_2140</name>
</gene>
<feature type="region of interest" description="Disordered" evidence="1">
    <location>
        <begin position="90"/>
        <end position="116"/>
    </location>
</feature>
<reference evidence="2 3" key="1">
    <citation type="journal article" date="2022" name="bioRxiv">
        <title>Genomics of Preaxostyla Flagellates Illuminates Evolutionary Transitions and the Path Towards Mitochondrial Loss.</title>
        <authorList>
            <person name="Novak L.V.F."/>
            <person name="Treitli S.C."/>
            <person name="Pyrih J."/>
            <person name="Halakuc P."/>
            <person name="Pipaliya S.V."/>
            <person name="Vacek V."/>
            <person name="Brzon O."/>
            <person name="Soukal P."/>
            <person name="Eme L."/>
            <person name="Dacks J.B."/>
            <person name="Karnkowska A."/>
            <person name="Elias M."/>
            <person name="Hampl V."/>
        </authorList>
    </citation>
    <scope>NUCLEOTIDE SEQUENCE [LARGE SCALE GENOMIC DNA]</scope>
    <source>
        <strain evidence="2">NAU3</strain>
        <tissue evidence="2">Gut</tissue>
    </source>
</reference>
<sequence length="129" mass="15313">MSIRFWENLDFCRSDENMDIDKEDDDMDIDNYRCDVEMKDRARLTIQRYHSAFPWGQKKVNWIEAYLEQKRRRVPRERHEYSVTKTALFVDPTCNDGNPPSSSDDTEEVDNKDNVTDDNMDIVVVVEAI</sequence>
<accession>A0ABQ9YG36</accession>
<proteinExistence type="predicted"/>
<evidence type="ECO:0000313" key="3">
    <source>
        <dbReference type="Proteomes" id="UP001281761"/>
    </source>
</evidence>
<keyword evidence="3" id="KW-1185">Reference proteome</keyword>
<comment type="caution">
    <text evidence="2">The sequence shown here is derived from an EMBL/GenBank/DDBJ whole genome shotgun (WGS) entry which is preliminary data.</text>
</comment>
<dbReference type="Proteomes" id="UP001281761">
    <property type="component" value="Unassembled WGS sequence"/>
</dbReference>
<name>A0ABQ9YG36_9EUKA</name>
<evidence type="ECO:0000256" key="1">
    <source>
        <dbReference type="SAM" id="MobiDB-lite"/>
    </source>
</evidence>
<dbReference type="EMBL" id="JARBJD010000009">
    <property type="protein sequence ID" value="KAK2962707.1"/>
    <property type="molecule type" value="Genomic_DNA"/>
</dbReference>
<protein>
    <submittedName>
        <fullName evidence="2">Uncharacterized protein</fullName>
    </submittedName>
</protein>